<feature type="compositionally biased region" description="Polar residues" evidence="6">
    <location>
        <begin position="487"/>
        <end position="508"/>
    </location>
</feature>
<keyword evidence="2 7" id="KW-0812">Transmembrane</keyword>
<keyword evidence="4 7" id="KW-1133">Transmembrane helix</keyword>
<feature type="transmembrane region" description="Helical" evidence="7">
    <location>
        <begin position="313"/>
        <end position="332"/>
    </location>
</feature>
<dbReference type="GO" id="GO:0015095">
    <property type="term" value="F:magnesium ion transmembrane transporter activity"/>
    <property type="evidence" value="ECO:0007669"/>
    <property type="project" value="InterPro"/>
</dbReference>
<organism evidence="8 9">
    <name type="scientific">Penicillium brevicompactum</name>
    <dbReference type="NCBI Taxonomy" id="5074"/>
    <lineage>
        <taxon>Eukaryota</taxon>
        <taxon>Fungi</taxon>
        <taxon>Dikarya</taxon>
        <taxon>Ascomycota</taxon>
        <taxon>Pezizomycotina</taxon>
        <taxon>Eurotiomycetes</taxon>
        <taxon>Eurotiomycetidae</taxon>
        <taxon>Eurotiales</taxon>
        <taxon>Aspergillaceae</taxon>
        <taxon>Penicillium</taxon>
    </lineage>
</organism>
<proteinExistence type="predicted"/>
<feature type="compositionally biased region" description="Basic and acidic residues" evidence="6">
    <location>
        <begin position="526"/>
        <end position="538"/>
    </location>
</feature>
<dbReference type="SUPFAM" id="SSF103481">
    <property type="entry name" value="Multidrug resistance efflux transporter EmrE"/>
    <property type="match status" value="1"/>
</dbReference>
<comment type="subcellular location">
    <subcellularLocation>
        <location evidence="1">Endoplasmic reticulum membrane</location>
        <topology evidence="1">Multi-pass membrane protein</topology>
    </subcellularLocation>
</comment>
<dbReference type="GO" id="GO:0016020">
    <property type="term" value="C:membrane"/>
    <property type="evidence" value="ECO:0007669"/>
    <property type="project" value="UniProtKB-SubCell"/>
</dbReference>
<dbReference type="AlphaFoldDB" id="A0A9W9UKP9"/>
<evidence type="ECO:0000256" key="4">
    <source>
        <dbReference type="ARBA" id="ARBA00022989"/>
    </source>
</evidence>
<feature type="transmembrane region" description="Helical" evidence="7">
    <location>
        <begin position="221"/>
        <end position="239"/>
    </location>
</feature>
<feature type="transmembrane region" description="Helical" evidence="7">
    <location>
        <begin position="166"/>
        <end position="186"/>
    </location>
</feature>
<protein>
    <submittedName>
        <fullName evidence="8">Magnesium transporter NIPA</fullName>
    </submittedName>
</protein>
<feature type="region of interest" description="Disordered" evidence="6">
    <location>
        <begin position="408"/>
        <end position="574"/>
    </location>
</feature>
<dbReference type="InterPro" id="IPR008521">
    <property type="entry name" value="Mg_trans_NIPA"/>
</dbReference>
<feature type="transmembrane region" description="Helical" evidence="7">
    <location>
        <begin position="284"/>
        <end position="301"/>
    </location>
</feature>
<feature type="compositionally biased region" description="Low complexity" evidence="6">
    <location>
        <begin position="771"/>
        <end position="785"/>
    </location>
</feature>
<dbReference type="PANTHER" id="PTHR12570">
    <property type="match status" value="1"/>
</dbReference>
<feature type="region of interest" description="Disordered" evidence="6">
    <location>
        <begin position="95"/>
        <end position="157"/>
    </location>
</feature>
<feature type="transmembrane region" description="Helical" evidence="7">
    <location>
        <begin position="353"/>
        <end position="372"/>
    </location>
</feature>
<feature type="compositionally biased region" description="Low complexity" evidence="6">
    <location>
        <begin position="136"/>
        <end position="145"/>
    </location>
</feature>
<evidence type="ECO:0000256" key="7">
    <source>
        <dbReference type="SAM" id="Phobius"/>
    </source>
</evidence>
<keyword evidence="3" id="KW-0256">Endoplasmic reticulum</keyword>
<reference evidence="8" key="2">
    <citation type="journal article" date="2023" name="IMA Fungus">
        <title>Comparative genomic study of the Penicillium genus elucidates a diverse pangenome and 15 lateral gene transfer events.</title>
        <authorList>
            <person name="Petersen C."/>
            <person name="Sorensen T."/>
            <person name="Nielsen M.R."/>
            <person name="Sondergaard T.E."/>
            <person name="Sorensen J.L."/>
            <person name="Fitzpatrick D.A."/>
            <person name="Frisvad J.C."/>
            <person name="Nielsen K.L."/>
        </authorList>
    </citation>
    <scope>NUCLEOTIDE SEQUENCE</scope>
    <source>
        <strain evidence="8">IBT 35673</strain>
    </source>
</reference>
<evidence type="ECO:0000256" key="5">
    <source>
        <dbReference type="ARBA" id="ARBA00023136"/>
    </source>
</evidence>
<feature type="compositionally biased region" description="Basic and acidic residues" evidence="6">
    <location>
        <begin position="125"/>
        <end position="135"/>
    </location>
</feature>
<evidence type="ECO:0000256" key="2">
    <source>
        <dbReference type="ARBA" id="ARBA00022692"/>
    </source>
</evidence>
<feature type="compositionally biased region" description="Polar residues" evidence="6">
    <location>
        <begin position="540"/>
        <end position="555"/>
    </location>
</feature>
<feature type="region of interest" description="Disordered" evidence="6">
    <location>
        <begin position="652"/>
        <end position="677"/>
    </location>
</feature>
<feature type="region of interest" description="Disordered" evidence="6">
    <location>
        <begin position="692"/>
        <end position="722"/>
    </location>
</feature>
<dbReference type="PANTHER" id="PTHR12570:SF65">
    <property type="entry name" value="MAGNESIUM TRANSPORTER NIPA9-RELATED"/>
    <property type="match status" value="1"/>
</dbReference>
<evidence type="ECO:0000256" key="3">
    <source>
        <dbReference type="ARBA" id="ARBA00022824"/>
    </source>
</evidence>
<dbReference type="Pfam" id="PF05653">
    <property type="entry name" value="Mg_trans_NIPA"/>
    <property type="match status" value="1"/>
</dbReference>
<evidence type="ECO:0000256" key="1">
    <source>
        <dbReference type="ARBA" id="ARBA00004477"/>
    </source>
</evidence>
<name>A0A9W9UKP9_PENBR</name>
<feature type="compositionally biased region" description="Low complexity" evidence="6">
    <location>
        <begin position="750"/>
        <end position="764"/>
    </location>
</feature>
<sequence length="785" mass="84620">MDSPQAKLAASLFPSLLNTVASPSNAASSIHQIFAVPSNSTLHTPDGNTEDDMHQWSSLIGIITALCGNVLISLALNIQRYAHIRIAREFEQDKSRVAENGNNGTRGGQRGRSPGQYRDSEDELEPYRDDDHAEGRNSNSSSRGSDYSFESKDGTDGRKSYLKSPYWWVGIVLMVVGEMGNFMAYGFAPASIVSPLGVVALISNCIIAPCLLKEQFRKRDLWGVLVSVAGAVVVVLSAKSSEEQIGPHEIWVMITRWEFELYLGLTVSLICGLMWASHRYGSQSILIDVGLVALFGGYTALSTKGVSSLLSGTLWHVITFPVTYLLVFVLIFSALMQIRYINRALQRFDSTQVIPTQFVLFTLAVIIGSAVLYRDFESITAERATKFIGGCLLTFLGVYFITSGRVRGDDESSFSDDEEGSIGLSNGERYRDGIDLSPPGHHIPKASHVSPQGQFDTARSPPGSLLSQGIEGVDDDQSTPKGAFSAAPSSPRGSLTAESPTSGPSFDFTSPLRPPSRMSNPWADIRPQDVRTQSDDQIFRPSTPTEQSDTTQSTVLLRFPPPPGIEQTPGSNTDVGFVRRASTPTLLTQANPRGQTDTVLETPTRRALRNSISHRFSPGPLLPTLSGGFTAVVADSIRRGDGSPLKDRTRRRLGRRRQVDGVFVDQPTTADGNDPETPLSLATARLQSATDLAGAPAEGGRSTPGLATETYTSPTAKSNEDVTRLRSFSDSWSGGLAWLGGALRKPQDQSAESAAVTATPTPESETPPGPSDSTTGPDTTTEARR</sequence>
<feature type="transmembrane region" description="Helical" evidence="7">
    <location>
        <begin position="192"/>
        <end position="212"/>
    </location>
</feature>
<dbReference type="EMBL" id="JAPZBQ010000002">
    <property type="protein sequence ID" value="KAJ5345428.1"/>
    <property type="molecule type" value="Genomic_DNA"/>
</dbReference>
<feature type="transmembrane region" description="Helical" evidence="7">
    <location>
        <begin position="59"/>
        <end position="78"/>
    </location>
</feature>
<feature type="compositionally biased region" description="Acidic residues" evidence="6">
    <location>
        <begin position="411"/>
        <end position="420"/>
    </location>
</feature>
<evidence type="ECO:0000313" key="9">
    <source>
        <dbReference type="Proteomes" id="UP001147695"/>
    </source>
</evidence>
<comment type="caution">
    <text evidence="8">The sequence shown here is derived from an EMBL/GenBank/DDBJ whole genome shotgun (WGS) entry which is preliminary data.</text>
</comment>
<dbReference type="Proteomes" id="UP001147695">
    <property type="component" value="Unassembled WGS sequence"/>
</dbReference>
<gene>
    <name evidence="8" type="ORF">N7452_003432</name>
</gene>
<feature type="region of interest" description="Disordered" evidence="6">
    <location>
        <begin position="743"/>
        <end position="785"/>
    </location>
</feature>
<feature type="transmembrane region" description="Helical" evidence="7">
    <location>
        <begin position="259"/>
        <end position="277"/>
    </location>
</feature>
<evidence type="ECO:0000313" key="8">
    <source>
        <dbReference type="EMBL" id="KAJ5345428.1"/>
    </source>
</evidence>
<dbReference type="InterPro" id="IPR037185">
    <property type="entry name" value="EmrE-like"/>
</dbReference>
<evidence type="ECO:0000256" key="6">
    <source>
        <dbReference type="SAM" id="MobiDB-lite"/>
    </source>
</evidence>
<reference evidence="8" key="1">
    <citation type="submission" date="2022-12" db="EMBL/GenBank/DDBJ databases">
        <authorList>
            <person name="Petersen C."/>
        </authorList>
    </citation>
    <scope>NUCLEOTIDE SEQUENCE</scope>
    <source>
        <strain evidence="8">IBT 35673</strain>
    </source>
</reference>
<keyword evidence="5 7" id="KW-0472">Membrane</keyword>
<accession>A0A9W9UKP9</accession>